<feature type="transmembrane region" description="Helical" evidence="2">
    <location>
        <begin position="50"/>
        <end position="67"/>
    </location>
</feature>
<dbReference type="GO" id="GO:0016020">
    <property type="term" value="C:membrane"/>
    <property type="evidence" value="ECO:0007669"/>
    <property type="project" value="InterPro"/>
</dbReference>
<keyword evidence="2" id="KW-1133">Transmembrane helix</keyword>
<sequence>MSEPLLADDSINYGTAGAVSITDSNGLPRVPAEEPEDSEAIATPSIELKYFMKAMIPMMLSFFLQYSEQFAGVFSIGHLGRLQLASASLAAMTATITGLTIFTGISTALETLCSQAYGRGQKHELGLHLQRCLLLELLCFIPISVVWLNTETIMLWLRQDPDLARLSGSFLKIHWFGAPGYAIFEALKRFQQAQNIFHASTYVLLITAPLNVVCLVLNILLPLDRC</sequence>
<feature type="transmembrane region" description="Helical" evidence="2">
    <location>
        <begin position="133"/>
        <end position="157"/>
    </location>
</feature>
<evidence type="ECO:0000256" key="2">
    <source>
        <dbReference type="SAM" id="Phobius"/>
    </source>
</evidence>
<dbReference type="Proteomes" id="UP000078576">
    <property type="component" value="Unassembled WGS sequence"/>
</dbReference>
<dbReference type="InterPro" id="IPR002528">
    <property type="entry name" value="MATE_fam"/>
</dbReference>
<reference evidence="4" key="1">
    <citation type="submission" date="2014-12" db="EMBL/GenBank/DDBJ databases">
        <title>Genome Sequence of Valsa Canker Pathogens Uncovers a Specific Adaption of Colonization on Woody Bark.</title>
        <authorList>
            <person name="Yin Z."/>
            <person name="Liu H."/>
            <person name="Gao X."/>
            <person name="Li Z."/>
            <person name="Song N."/>
            <person name="Ke X."/>
            <person name="Dai Q."/>
            <person name="Wu Y."/>
            <person name="Sun Y."/>
            <person name="Xu J.-R."/>
            <person name="Kang Z.K."/>
            <person name="Wang L."/>
            <person name="Huang L."/>
        </authorList>
    </citation>
    <scope>NUCLEOTIDE SEQUENCE [LARGE SCALE GENOMIC DNA]</scope>
    <source>
        <strain evidence="4">SXYL134</strain>
    </source>
</reference>
<dbReference type="Pfam" id="PF01554">
    <property type="entry name" value="MatE"/>
    <property type="match status" value="1"/>
</dbReference>
<dbReference type="GO" id="GO:0042910">
    <property type="term" value="F:xenobiotic transmembrane transporter activity"/>
    <property type="evidence" value="ECO:0007669"/>
    <property type="project" value="InterPro"/>
</dbReference>
<dbReference type="STRING" id="694573.A0A194V4U0"/>
<proteinExistence type="inferred from homology"/>
<feature type="transmembrane region" description="Helical" evidence="2">
    <location>
        <begin position="87"/>
        <end position="112"/>
    </location>
</feature>
<evidence type="ECO:0000313" key="3">
    <source>
        <dbReference type="EMBL" id="KUI58903.1"/>
    </source>
</evidence>
<name>A0A194V4U0_CYTMA</name>
<feature type="transmembrane region" description="Helical" evidence="2">
    <location>
        <begin position="199"/>
        <end position="221"/>
    </location>
</feature>
<gene>
    <name evidence="3" type="ORF">VP1G_06156</name>
</gene>
<dbReference type="AlphaFoldDB" id="A0A194V4U0"/>
<organism evidence="3 4">
    <name type="scientific">Cytospora mali</name>
    <name type="common">Apple Valsa canker fungus</name>
    <name type="synonym">Valsa mali</name>
    <dbReference type="NCBI Taxonomy" id="578113"/>
    <lineage>
        <taxon>Eukaryota</taxon>
        <taxon>Fungi</taxon>
        <taxon>Dikarya</taxon>
        <taxon>Ascomycota</taxon>
        <taxon>Pezizomycotina</taxon>
        <taxon>Sordariomycetes</taxon>
        <taxon>Sordariomycetidae</taxon>
        <taxon>Diaporthales</taxon>
        <taxon>Cytosporaceae</taxon>
        <taxon>Cytospora</taxon>
    </lineage>
</organism>
<dbReference type="EMBL" id="KN714721">
    <property type="protein sequence ID" value="KUI58903.1"/>
    <property type="molecule type" value="Genomic_DNA"/>
</dbReference>
<keyword evidence="4" id="KW-1185">Reference proteome</keyword>
<dbReference type="OrthoDB" id="2126698at2759"/>
<dbReference type="PANTHER" id="PTHR11206">
    <property type="entry name" value="MULTIDRUG RESISTANCE PROTEIN"/>
    <property type="match status" value="1"/>
</dbReference>
<keyword evidence="2" id="KW-0812">Transmembrane</keyword>
<evidence type="ECO:0000313" key="4">
    <source>
        <dbReference type="Proteomes" id="UP000078576"/>
    </source>
</evidence>
<dbReference type="GO" id="GO:0015297">
    <property type="term" value="F:antiporter activity"/>
    <property type="evidence" value="ECO:0007669"/>
    <property type="project" value="InterPro"/>
</dbReference>
<keyword evidence="2" id="KW-0472">Membrane</keyword>
<evidence type="ECO:0000256" key="1">
    <source>
        <dbReference type="ARBA" id="ARBA00010199"/>
    </source>
</evidence>
<accession>A0A194V4U0</accession>
<comment type="similarity">
    <text evidence="1">Belongs to the multi antimicrobial extrusion (MATE) (TC 2.A.66.1) family.</text>
</comment>
<protein>
    <submittedName>
        <fullName evidence="3">Uncharacterized protein</fullName>
    </submittedName>
</protein>